<keyword evidence="1" id="KW-1133">Transmembrane helix</keyword>
<keyword evidence="1" id="KW-0812">Transmembrane</keyword>
<sequence>MFSKQNLLATLAGFLVTFLLGYLIWGFATADFYAEHSLADVSKDPMNIGLIALANLIAAFALSTIYGAYAHGAPSAGSGFKFGMWIGVFTGFGLGLLWFATTEIMDMTGTIVEGIINIFFYGVVGAVIGLVYQKTTPKAA</sequence>
<evidence type="ECO:0000313" key="2">
    <source>
        <dbReference type="EMBL" id="TDQ33270.1"/>
    </source>
</evidence>
<feature type="transmembrane region" description="Helical" evidence="1">
    <location>
        <begin position="82"/>
        <end position="99"/>
    </location>
</feature>
<feature type="transmembrane region" description="Helical" evidence="1">
    <location>
        <begin position="111"/>
        <end position="132"/>
    </location>
</feature>
<evidence type="ECO:0000256" key="1">
    <source>
        <dbReference type="SAM" id="Phobius"/>
    </source>
</evidence>
<dbReference type="RefSeq" id="WP_133643271.1">
    <property type="nucleotide sequence ID" value="NZ_SNYI01000001.1"/>
</dbReference>
<keyword evidence="3" id="KW-1185">Reference proteome</keyword>
<dbReference type="Proteomes" id="UP000295468">
    <property type="component" value="Unassembled WGS sequence"/>
</dbReference>
<comment type="caution">
    <text evidence="2">The sequence shown here is derived from an EMBL/GenBank/DDBJ whole genome shotgun (WGS) entry which is preliminary data.</text>
</comment>
<evidence type="ECO:0000313" key="3">
    <source>
        <dbReference type="Proteomes" id="UP000295468"/>
    </source>
</evidence>
<dbReference type="AlphaFoldDB" id="A0A4R6TQ26"/>
<proteinExistence type="predicted"/>
<dbReference type="OrthoDB" id="1444489at2"/>
<feature type="transmembrane region" description="Helical" evidence="1">
    <location>
        <begin position="48"/>
        <end position="70"/>
    </location>
</feature>
<accession>A0A4R6TQ26</accession>
<organism evidence="2 3">
    <name type="scientific">Zeaxanthinibacter enoshimensis</name>
    <dbReference type="NCBI Taxonomy" id="392009"/>
    <lineage>
        <taxon>Bacteria</taxon>
        <taxon>Pseudomonadati</taxon>
        <taxon>Bacteroidota</taxon>
        <taxon>Flavobacteriia</taxon>
        <taxon>Flavobacteriales</taxon>
        <taxon>Flavobacteriaceae</taxon>
        <taxon>Zeaxanthinibacter</taxon>
    </lineage>
</organism>
<protein>
    <submittedName>
        <fullName evidence="2">Uncharacterized protein</fullName>
    </submittedName>
</protein>
<feature type="transmembrane region" description="Helical" evidence="1">
    <location>
        <begin position="7"/>
        <end position="28"/>
    </location>
</feature>
<keyword evidence="1" id="KW-0472">Membrane</keyword>
<name>A0A4R6TQ26_9FLAO</name>
<dbReference type="EMBL" id="SNYI01000001">
    <property type="protein sequence ID" value="TDQ33270.1"/>
    <property type="molecule type" value="Genomic_DNA"/>
</dbReference>
<gene>
    <name evidence="2" type="ORF">CLV82_1108</name>
</gene>
<reference evidence="2 3" key="1">
    <citation type="submission" date="2019-03" db="EMBL/GenBank/DDBJ databases">
        <title>Genomic Encyclopedia of Archaeal and Bacterial Type Strains, Phase II (KMG-II): from individual species to whole genera.</title>
        <authorList>
            <person name="Goeker M."/>
        </authorList>
    </citation>
    <scope>NUCLEOTIDE SEQUENCE [LARGE SCALE GENOMIC DNA]</scope>
    <source>
        <strain evidence="2 3">DSM 18435</strain>
    </source>
</reference>